<reference evidence="1" key="1">
    <citation type="journal article" date="2020" name="Stud. Mycol.">
        <title>101 Dothideomycetes genomes: a test case for predicting lifestyles and emergence of pathogens.</title>
        <authorList>
            <person name="Haridas S."/>
            <person name="Albert R."/>
            <person name="Binder M."/>
            <person name="Bloem J."/>
            <person name="Labutti K."/>
            <person name="Salamov A."/>
            <person name="Andreopoulos B."/>
            <person name="Baker S."/>
            <person name="Barry K."/>
            <person name="Bills G."/>
            <person name="Bluhm B."/>
            <person name="Cannon C."/>
            <person name="Castanera R."/>
            <person name="Culley D."/>
            <person name="Daum C."/>
            <person name="Ezra D."/>
            <person name="Gonzalez J."/>
            <person name="Henrissat B."/>
            <person name="Kuo A."/>
            <person name="Liang C."/>
            <person name="Lipzen A."/>
            <person name="Lutzoni F."/>
            <person name="Magnuson J."/>
            <person name="Mondo S."/>
            <person name="Nolan M."/>
            <person name="Ohm R."/>
            <person name="Pangilinan J."/>
            <person name="Park H.-J."/>
            <person name="Ramirez L."/>
            <person name="Alfaro M."/>
            <person name="Sun H."/>
            <person name="Tritt A."/>
            <person name="Yoshinaga Y."/>
            <person name="Zwiers L.-H."/>
            <person name="Turgeon B."/>
            <person name="Goodwin S."/>
            <person name="Spatafora J."/>
            <person name="Crous P."/>
            <person name="Grigoriev I."/>
        </authorList>
    </citation>
    <scope>NUCLEOTIDE SEQUENCE</scope>
    <source>
        <strain evidence="1">ATCC 200398</strain>
    </source>
</reference>
<keyword evidence="1" id="KW-0560">Oxidoreductase</keyword>
<evidence type="ECO:0000313" key="2">
    <source>
        <dbReference type="Proteomes" id="UP000799755"/>
    </source>
</evidence>
<organism evidence="1 2">
    <name type="scientific">Lindgomyces ingoldianus</name>
    <dbReference type="NCBI Taxonomy" id="673940"/>
    <lineage>
        <taxon>Eukaryota</taxon>
        <taxon>Fungi</taxon>
        <taxon>Dikarya</taxon>
        <taxon>Ascomycota</taxon>
        <taxon>Pezizomycotina</taxon>
        <taxon>Dothideomycetes</taxon>
        <taxon>Pleosporomycetidae</taxon>
        <taxon>Pleosporales</taxon>
        <taxon>Lindgomycetaceae</taxon>
        <taxon>Lindgomyces</taxon>
    </lineage>
</organism>
<proteinExistence type="predicted"/>
<accession>A0ACB6R2L9</accession>
<comment type="caution">
    <text evidence="1">The sequence shown here is derived from an EMBL/GenBank/DDBJ whole genome shotgun (WGS) entry which is preliminary data.</text>
</comment>
<keyword evidence="2" id="KW-1185">Reference proteome</keyword>
<name>A0ACB6R2L9_9PLEO</name>
<protein>
    <submittedName>
        <fullName evidence="1">P450 monooxygenase</fullName>
    </submittedName>
</protein>
<keyword evidence="1" id="KW-0503">Monooxygenase</keyword>
<evidence type="ECO:0000313" key="1">
    <source>
        <dbReference type="EMBL" id="KAF2472686.1"/>
    </source>
</evidence>
<dbReference type="Proteomes" id="UP000799755">
    <property type="component" value="Unassembled WGS sequence"/>
</dbReference>
<gene>
    <name evidence="1" type="ORF">BDR25DRAFT_324053</name>
</gene>
<sequence>MNHIVSRLKEQWNAVSILQPKPLPYVAAFLVVVLVTFYLRVSSNVPPLLNGKGFFEFSDERVKTVFISNARQMLHDWFEKNPNKPVSVYSDTGTVIVLPGSMANEIRNDKRFHLRQQVERMMHGRLPGFEVFRDDNNNQLVKTVINKDLTRQLAKVTAPLAEETSLALADLLGEGTEWHELPVQGTILKLIARLSSRVFLGTELCRDENWLQVTREYAVMAFVAAQDLRLWSPWLRPIANLFLSKCRKSRASMQKAREAIQPVIQERMRLKAKATGEQAPKFNDAISWFEDAANASSFDPQIVQLSLSTVAVHTTTDLLSQTLADIVMHPQIIEPLRKEIISVLNEDEGLKTTSLGKMKLLDSCIKESQRLKPLSMASMGRIATERVVLSDGTVIPKGQSILVDSSKMWDSKVHPTSPEKWDGYRFLRMREDPKKQDLAQLVTTSPEQIAFGYGIYACPGRFFAANEIKIALTVILLKYELKLEEGQTPMGFDYGFTCNFDFSVKISVKRRKEEIAI</sequence>
<dbReference type="EMBL" id="MU003501">
    <property type="protein sequence ID" value="KAF2472686.1"/>
    <property type="molecule type" value="Genomic_DNA"/>
</dbReference>